<protein>
    <recommendedName>
        <fullName evidence="7 8">Ribonuclease P protein component</fullName>
        <shortName evidence="7">RNase P protein</shortName>
        <shortName evidence="7">RNaseP protein</shortName>
        <ecNumber evidence="7 8">3.1.26.5</ecNumber>
    </recommendedName>
    <alternativeName>
        <fullName evidence="7">Protein C5</fullName>
    </alternativeName>
</protein>
<dbReference type="GO" id="GO:0030677">
    <property type="term" value="C:ribonuclease P complex"/>
    <property type="evidence" value="ECO:0007669"/>
    <property type="project" value="TreeGrafter"/>
</dbReference>
<keyword evidence="2 7" id="KW-0819">tRNA processing</keyword>
<evidence type="ECO:0000256" key="2">
    <source>
        <dbReference type="ARBA" id="ARBA00022694"/>
    </source>
</evidence>
<dbReference type="InterPro" id="IPR020539">
    <property type="entry name" value="RNase_P_CS"/>
</dbReference>
<keyword evidence="3 7" id="KW-0540">Nuclease</keyword>
<dbReference type="AlphaFoldDB" id="A0A1F6MVF3"/>
<evidence type="ECO:0000256" key="1">
    <source>
        <dbReference type="ARBA" id="ARBA00002663"/>
    </source>
</evidence>
<dbReference type="Gene3D" id="3.30.230.10">
    <property type="match status" value="1"/>
</dbReference>
<dbReference type="PROSITE" id="PS00648">
    <property type="entry name" value="RIBONUCLEASE_P"/>
    <property type="match status" value="1"/>
</dbReference>
<dbReference type="HAMAP" id="MF_00227">
    <property type="entry name" value="RNase_P"/>
    <property type="match status" value="1"/>
</dbReference>
<dbReference type="EMBL" id="MFQN01000004">
    <property type="protein sequence ID" value="OGH75647.1"/>
    <property type="molecule type" value="Genomic_DNA"/>
</dbReference>
<keyword evidence="5 7" id="KW-0378">Hydrolase</keyword>
<dbReference type="NCBIfam" id="TIGR00188">
    <property type="entry name" value="rnpA"/>
    <property type="match status" value="1"/>
</dbReference>
<dbReference type="GO" id="GO:0000049">
    <property type="term" value="F:tRNA binding"/>
    <property type="evidence" value="ECO:0007669"/>
    <property type="project" value="UniProtKB-UniRule"/>
</dbReference>
<gene>
    <name evidence="7" type="primary">rnpA</name>
    <name evidence="9" type="ORF">A3G00_04090</name>
</gene>
<dbReference type="InterPro" id="IPR014721">
    <property type="entry name" value="Ribsml_uS5_D2-typ_fold_subgr"/>
</dbReference>
<comment type="subunit">
    <text evidence="7">Consists of a catalytic RNA component (M1 or rnpB) and a protein subunit.</text>
</comment>
<dbReference type="InterPro" id="IPR020568">
    <property type="entry name" value="Ribosomal_Su5_D2-typ_SF"/>
</dbReference>
<dbReference type="PANTHER" id="PTHR33992">
    <property type="entry name" value="RIBONUCLEASE P PROTEIN COMPONENT"/>
    <property type="match status" value="1"/>
</dbReference>
<dbReference type="SUPFAM" id="SSF54211">
    <property type="entry name" value="Ribosomal protein S5 domain 2-like"/>
    <property type="match status" value="1"/>
</dbReference>
<proteinExistence type="inferred from homology"/>
<comment type="similarity">
    <text evidence="7">Belongs to the RnpA family.</text>
</comment>
<comment type="caution">
    <text evidence="9">The sequence shown here is derived from an EMBL/GenBank/DDBJ whole genome shotgun (WGS) entry which is preliminary data.</text>
</comment>
<evidence type="ECO:0000256" key="4">
    <source>
        <dbReference type="ARBA" id="ARBA00022759"/>
    </source>
</evidence>
<evidence type="ECO:0000256" key="5">
    <source>
        <dbReference type="ARBA" id="ARBA00022801"/>
    </source>
</evidence>
<evidence type="ECO:0000256" key="3">
    <source>
        <dbReference type="ARBA" id="ARBA00022722"/>
    </source>
</evidence>
<evidence type="ECO:0000256" key="8">
    <source>
        <dbReference type="NCBIfam" id="TIGR00188"/>
    </source>
</evidence>
<dbReference type="STRING" id="1798692.A3G00_04090"/>
<keyword evidence="6 7" id="KW-0694">RNA-binding</keyword>
<name>A0A1F6MVF3_9BACT</name>
<dbReference type="Proteomes" id="UP000178347">
    <property type="component" value="Unassembled WGS sequence"/>
</dbReference>
<evidence type="ECO:0000313" key="9">
    <source>
        <dbReference type="EMBL" id="OGH75647.1"/>
    </source>
</evidence>
<dbReference type="Pfam" id="PF00825">
    <property type="entry name" value="Ribonuclease_P"/>
    <property type="match status" value="1"/>
</dbReference>
<dbReference type="InterPro" id="IPR000100">
    <property type="entry name" value="RNase_P"/>
</dbReference>
<dbReference type="EC" id="3.1.26.5" evidence="7 8"/>
<reference evidence="9 10" key="1">
    <citation type="journal article" date="2016" name="Nat. Commun.">
        <title>Thousands of microbial genomes shed light on interconnected biogeochemical processes in an aquifer system.</title>
        <authorList>
            <person name="Anantharaman K."/>
            <person name="Brown C.T."/>
            <person name="Hug L.A."/>
            <person name="Sharon I."/>
            <person name="Castelle C.J."/>
            <person name="Probst A.J."/>
            <person name="Thomas B.C."/>
            <person name="Singh A."/>
            <person name="Wilkins M.J."/>
            <person name="Karaoz U."/>
            <person name="Brodie E.L."/>
            <person name="Williams K.H."/>
            <person name="Hubbard S.S."/>
            <person name="Banfield J.F."/>
        </authorList>
    </citation>
    <scope>NUCLEOTIDE SEQUENCE [LARGE SCALE GENOMIC DNA]</scope>
</reference>
<evidence type="ECO:0000313" key="10">
    <source>
        <dbReference type="Proteomes" id="UP000178347"/>
    </source>
</evidence>
<dbReference type="GO" id="GO:0001682">
    <property type="term" value="P:tRNA 5'-leader removal"/>
    <property type="evidence" value="ECO:0007669"/>
    <property type="project" value="UniProtKB-UniRule"/>
</dbReference>
<keyword evidence="4 7" id="KW-0255">Endonuclease</keyword>
<evidence type="ECO:0000256" key="7">
    <source>
        <dbReference type="HAMAP-Rule" id="MF_00227"/>
    </source>
</evidence>
<comment type="function">
    <text evidence="1 7">RNaseP catalyzes the removal of the 5'-leader sequence from pre-tRNA to produce the mature 5'-terminus. It can also cleave other RNA substrates such as 4.5S RNA. The protein component plays an auxiliary but essential role in vivo by binding to the 5'-leader sequence and broadening the substrate specificity of the ribozyme.</text>
</comment>
<evidence type="ECO:0000256" key="6">
    <source>
        <dbReference type="ARBA" id="ARBA00022884"/>
    </source>
</evidence>
<sequence>MIPQENRLKHMKDFEILFKEGRFFAGKFITAKVWKIEPEKYPRRKYNADDLKIGFVVSVKVSKSAVKRNRIKRQMREVVRLLLKDGKLKTGFHVSIMAKPGTVGVEYKEIERDIKMVLERAGVVGVD</sequence>
<dbReference type="PANTHER" id="PTHR33992:SF1">
    <property type="entry name" value="RIBONUCLEASE P PROTEIN COMPONENT"/>
    <property type="match status" value="1"/>
</dbReference>
<dbReference type="GO" id="GO:0004526">
    <property type="term" value="F:ribonuclease P activity"/>
    <property type="evidence" value="ECO:0007669"/>
    <property type="project" value="UniProtKB-UniRule"/>
</dbReference>
<comment type="catalytic activity">
    <reaction evidence="7">
        <text>Endonucleolytic cleavage of RNA, removing 5'-extranucleotides from tRNA precursor.</text>
        <dbReference type="EC" id="3.1.26.5"/>
    </reaction>
</comment>
<dbReference type="GO" id="GO:0042781">
    <property type="term" value="F:3'-tRNA processing endoribonuclease activity"/>
    <property type="evidence" value="ECO:0007669"/>
    <property type="project" value="TreeGrafter"/>
</dbReference>
<organism evidence="9 10">
    <name type="scientific">Candidatus Magasanikbacteria bacterium RIFCSPLOWO2_12_FULL_43_12</name>
    <dbReference type="NCBI Taxonomy" id="1798692"/>
    <lineage>
        <taxon>Bacteria</taxon>
        <taxon>Candidatus Magasanikiibacteriota</taxon>
    </lineage>
</organism>
<accession>A0A1F6MVF3</accession>